<dbReference type="EMBL" id="JAGRZL010000006">
    <property type="protein sequence ID" value="MBR7627725.1"/>
    <property type="molecule type" value="Genomic_DNA"/>
</dbReference>
<proteinExistence type="predicted"/>
<evidence type="ECO:0000313" key="1">
    <source>
        <dbReference type="EMBL" id="MBR7627725.1"/>
    </source>
</evidence>
<reference evidence="1 2" key="1">
    <citation type="submission" date="2021-04" db="EMBL/GenBank/DDBJ databases">
        <title>Draft Genome of Aeromonas popoffii ID682, isolated from a natural water source in Idaho.</title>
        <authorList>
            <person name="Testerman T."/>
            <person name="Graf J."/>
        </authorList>
    </citation>
    <scope>NUCLEOTIDE SEQUENCE [LARGE SCALE GENOMIC DNA]</scope>
    <source>
        <strain evidence="1 2">ID682</strain>
    </source>
</reference>
<dbReference type="Proteomes" id="UP000675653">
    <property type="component" value="Unassembled WGS sequence"/>
</dbReference>
<comment type="caution">
    <text evidence="1">The sequence shown here is derived from an EMBL/GenBank/DDBJ whole genome shotgun (WGS) entry which is preliminary data.</text>
</comment>
<accession>A0ABS5GKR5</accession>
<gene>
    <name evidence="1" type="ORF">KAT72_01425</name>
</gene>
<name>A0ABS5GKR5_9GAMM</name>
<keyword evidence="1" id="KW-0449">Lipoprotein</keyword>
<keyword evidence="2" id="KW-1185">Reference proteome</keyword>
<organism evidence="1 2">
    <name type="scientific">Aeromonas popoffii</name>
    <dbReference type="NCBI Taxonomy" id="70856"/>
    <lineage>
        <taxon>Bacteria</taxon>
        <taxon>Pseudomonadati</taxon>
        <taxon>Pseudomonadota</taxon>
        <taxon>Gammaproteobacteria</taxon>
        <taxon>Aeromonadales</taxon>
        <taxon>Aeromonadaceae</taxon>
        <taxon>Aeromonas</taxon>
    </lineage>
</organism>
<sequence length="48" mass="5504">MSMVCPVFTLVSLPVDATIDTVMLPFDFIDRQRRLSESVGDTSERELW</sequence>
<protein>
    <submittedName>
        <fullName evidence="1">YceK/YidQ family lipoprotein</fullName>
    </submittedName>
</protein>
<evidence type="ECO:0000313" key="2">
    <source>
        <dbReference type="Proteomes" id="UP000675653"/>
    </source>
</evidence>